<dbReference type="InterPro" id="IPR027417">
    <property type="entry name" value="P-loop_NTPase"/>
</dbReference>
<dbReference type="Gene3D" id="3.40.50.300">
    <property type="entry name" value="P-loop containing nucleotide triphosphate hydrolases"/>
    <property type="match status" value="1"/>
</dbReference>
<dbReference type="Pfam" id="PF17396">
    <property type="entry name" value="DUF1611_N"/>
    <property type="match status" value="1"/>
</dbReference>
<dbReference type="EMBL" id="JBHULB010000005">
    <property type="protein sequence ID" value="MFD2585533.1"/>
    <property type="molecule type" value="Genomic_DNA"/>
</dbReference>
<protein>
    <submittedName>
        <fullName evidence="3">DUF1611 domain-containing protein</fullName>
    </submittedName>
</protein>
<evidence type="ECO:0000313" key="3">
    <source>
        <dbReference type="EMBL" id="MFD2585533.1"/>
    </source>
</evidence>
<dbReference type="InterPro" id="IPR035086">
    <property type="entry name" value="DgcN-like_C"/>
</dbReference>
<accession>A0ABW5MTN2</accession>
<dbReference type="SUPFAM" id="SSF52540">
    <property type="entry name" value="P-loop containing nucleoside triphosphate hydrolases"/>
    <property type="match status" value="1"/>
</dbReference>
<dbReference type="PANTHER" id="PTHR40690">
    <property type="entry name" value="GLL3100 PROTEIN"/>
    <property type="match status" value="1"/>
</dbReference>
<reference evidence="4" key="1">
    <citation type="journal article" date="2019" name="Int. J. Syst. Evol. Microbiol.">
        <title>The Global Catalogue of Microorganisms (GCM) 10K type strain sequencing project: providing services to taxonomists for standard genome sequencing and annotation.</title>
        <authorList>
            <consortium name="The Broad Institute Genomics Platform"/>
            <consortium name="The Broad Institute Genome Sequencing Center for Infectious Disease"/>
            <person name="Wu L."/>
            <person name="Ma J."/>
        </authorList>
    </citation>
    <scope>NUCLEOTIDE SEQUENCE [LARGE SCALE GENOMIC DNA]</scope>
    <source>
        <strain evidence="4">KCTC 52368</strain>
    </source>
</reference>
<dbReference type="Pfam" id="PF07755">
    <property type="entry name" value="DUF1611"/>
    <property type="match status" value="1"/>
</dbReference>
<feature type="domain" description="D-glutamate N-acetyltransferase-like N-terminal" evidence="2">
    <location>
        <begin position="42"/>
        <end position="134"/>
    </location>
</feature>
<organism evidence="3 4">
    <name type="scientific">Croceitalea marina</name>
    <dbReference type="NCBI Taxonomy" id="1775166"/>
    <lineage>
        <taxon>Bacteria</taxon>
        <taxon>Pseudomonadati</taxon>
        <taxon>Bacteroidota</taxon>
        <taxon>Flavobacteriia</taxon>
        <taxon>Flavobacteriales</taxon>
        <taxon>Flavobacteriaceae</taxon>
        <taxon>Croceitalea</taxon>
    </lineage>
</organism>
<name>A0ABW5MTN2_9FLAO</name>
<dbReference type="PIRSF" id="PIRSF026760">
    <property type="entry name" value="UCP026760"/>
    <property type="match status" value="1"/>
</dbReference>
<feature type="domain" description="D-glutamate N-acetyltransferase-like C-terminal" evidence="1">
    <location>
        <begin position="140"/>
        <end position="341"/>
    </location>
</feature>
<dbReference type="Proteomes" id="UP001597526">
    <property type="component" value="Unassembled WGS sequence"/>
</dbReference>
<dbReference type="RefSeq" id="WP_377764931.1">
    <property type="nucleotide sequence ID" value="NZ_JBHULB010000005.1"/>
</dbReference>
<comment type="caution">
    <text evidence="3">The sequence shown here is derived from an EMBL/GenBank/DDBJ whole genome shotgun (WGS) entry which is preliminary data.</text>
</comment>
<evidence type="ECO:0000313" key="4">
    <source>
        <dbReference type="Proteomes" id="UP001597526"/>
    </source>
</evidence>
<dbReference type="PANTHER" id="PTHR40690:SF1">
    <property type="entry name" value="DUF1611 DOMAIN-CONTAINING PROTEIN"/>
    <property type="match status" value="1"/>
</dbReference>
<dbReference type="InterPro" id="IPR035402">
    <property type="entry name" value="DgcN-like_N"/>
</dbReference>
<gene>
    <name evidence="3" type="ORF">ACFSQJ_01250</name>
</gene>
<evidence type="ECO:0000259" key="2">
    <source>
        <dbReference type="Pfam" id="PF17396"/>
    </source>
</evidence>
<evidence type="ECO:0000259" key="1">
    <source>
        <dbReference type="Pfam" id="PF07755"/>
    </source>
</evidence>
<keyword evidence="4" id="KW-1185">Reference proteome</keyword>
<dbReference type="InterPro" id="IPR011669">
    <property type="entry name" value="DgcN-like"/>
</dbReference>
<dbReference type="Gene3D" id="3.40.50.720">
    <property type="entry name" value="NAD(P)-binding Rossmann-like Domain"/>
    <property type="match status" value="1"/>
</dbReference>
<proteinExistence type="predicted"/>
<sequence>MFVTSQRIALFMEGALDSDSGKMGFGLMRFSKHPIVCVIDSKFAGKTVKEAVGLPYNIPVVATIDNAVQKGSEILVLGIAPSGGKFPTSWEAPISEALQKGLSLINGLHDDLNARFGHLLNTKADQKIWDVRKPKANYPIATGKAAQLNNKRILMIGTDMAAGKMTTGLELYAELKKQGMKVGFVPTGQIGITIMSSGIPLDAIKVDQAAGAVQEAVLEHSDKEIVIIEGQGSLAHPGSTATLPLIRGAQPTHMILCHKAAYSHLREPVSHIPIPPLDEFIALNEALAEVCGSQTKAKTIGIALNTTGLSEEEALNSIKETVKLTGLPTTDVVRFNVAVLVDEVLNC</sequence>